<dbReference type="Pfam" id="PF00664">
    <property type="entry name" value="ABC_membrane"/>
    <property type="match status" value="1"/>
</dbReference>
<feature type="transmembrane region" description="Helical" evidence="9">
    <location>
        <begin position="277"/>
        <end position="302"/>
    </location>
</feature>
<gene>
    <name evidence="12" type="ORF">H7C19_04110</name>
</gene>
<feature type="domain" description="ABC transmembrane type-1" evidence="11">
    <location>
        <begin position="24"/>
        <end position="306"/>
    </location>
</feature>
<dbReference type="Gene3D" id="3.40.50.300">
    <property type="entry name" value="P-loop containing nucleotide triphosphate hydrolases"/>
    <property type="match status" value="1"/>
</dbReference>
<dbReference type="InterPro" id="IPR036640">
    <property type="entry name" value="ABC1_TM_sf"/>
</dbReference>
<evidence type="ECO:0000256" key="3">
    <source>
        <dbReference type="ARBA" id="ARBA00022475"/>
    </source>
</evidence>
<evidence type="ECO:0000256" key="7">
    <source>
        <dbReference type="ARBA" id="ARBA00022989"/>
    </source>
</evidence>
<keyword evidence="6 12" id="KW-0067">ATP-binding</keyword>
<evidence type="ECO:0000313" key="12">
    <source>
        <dbReference type="EMBL" id="MBB6669868.1"/>
    </source>
</evidence>
<evidence type="ECO:0000256" key="4">
    <source>
        <dbReference type="ARBA" id="ARBA00022692"/>
    </source>
</evidence>
<dbReference type="PROSITE" id="PS50929">
    <property type="entry name" value="ABC_TM1F"/>
    <property type="match status" value="1"/>
</dbReference>
<evidence type="ECO:0000256" key="5">
    <source>
        <dbReference type="ARBA" id="ARBA00022741"/>
    </source>
</evidence>
<keyword evidence="8 9" id="KW-0472">Membrane</keyword>
<reference evidence="12 13" key="1">
    <citation type="submission" date="2020-08" db="EMBL/GenBank/DDBJ databases">
        <title>Cohnella phylogeny.</title>
        <authorList>
            <person name="Dunlap C."/>
        </authorList>
    </citation>
    <scope>NUCLEOTIDE SEQUENCE [LARGE SCALE GENOMIC DNA]</scope>
    <source>
        <strain evidence="12 13">DSM 28246</strain>
    </source>
</reference>
<dbReference type="PANTHER" id="PTHR43394">
    <property type="entry name" value="ATP-DEPENDENT PERMEASE MDL1, MITOCHONDRIAL"/>
    <property type="match status" value="1"/>
</dbReference>
<dbReference type="PROSITE" id="PS50893">
    <property type="entry name" value="ABC_TRANSPORTER_2"/>
    <property type="match status" value="1"/>
</dbReference>
<keyword evidence="2" id="KW-0813">Transport</keyword>
<dbReference type="InterPro" id="IPR039421">
    <property type="entry name" value="Type_1_exporter"/>
</dbReference>
<keyword evidence="13" id="KW-1185">Reference proteome</keyword>
<dbReference type="Pfam" id="PF00005">
    <property type="entry name" value="ABC_tran"/>
    <property type="match status" value="1"/>
</dbReference>
<comment type="subcellular location">
    <subcellularLocation>
        <location evidence="1">Cell membrane</location>
        <topology evidence="1">Multi-pass membrane protein</topology>
    </subcellularLocation>
</comment>
<dbReference type="GO" id="GO:0015421">
    <property type="term" value="F:ABC-type oligopeptide transporter activity"/>
    <property type="evidence" value="ECO:0007669"/>
    <property type="project" value="TreeGrafter"/>
</dbReference>
<feature type="transmembrane region" description="Helical" evidence="9">
    <location>
        <begin position="244"/>
        <end position="265"/>
    </location>
</feature>
<dbReference type="GO" id="GO:0005886">
    <property type="term" value="C:plasma membrane"/>
    <property type="evidence" value="ECO:0007669"/>
    <property type="project" value="UniProtKB-SubCell"/>
</dbReference>
<feature type="domain" description="ABC transporter" evidence="10">
    <location>
        <begin position="340"/>
        <end position="581"/>
    </location>
</feature>
<dbReference type="InterPro" id="IPR003593">
    <property type="entry name" value="AAA+_ATPase"/>
</dbReference>
<keyword evidence="4 9" id="KW-0812">Transmembrane</keyword>
<dbReference type="InterPro" id="IPR011527">
    <property type="entry name" value="ABC1_TM_dom"/>
</dbReference>
<dbReference type="PANTHER" id="PTHR43394:SF1">
    <property type="entry name" value="ATP-BINDING CASSETTE SUB-FAMILY B MEMBER 10, MITOCHONDRIAL"/>
    <property type="match status" value="1"/>
</dbReference>
<dbReference type="FunFam" id="3.40.50.300:FF:000221">
    <property type="entry name" value="Multidrug ABC transporter ATP-binding protein"/>
    <property type="match status" value="1"/>
</dbReference>
<dbReference type="SUPFAM" id="SSF52540">
    <property type="entry name" value="P-loop containing nucleoside triphosphate hydrolases"/>
    <property type="match status" value="1"/>
</dbReference>
<organism evidence="12 13">
    <name type="scientific">Cohnella nanjingensis</name>
    <dbReference type="NCBI Taxonomy" id="1387779"/>
    <lineage>
        <taxon>Bacteria</taxon>
        <taxon>Bacillati</taxon>
        <taxon>Bacillota</taxon>
        <taxon>Bacilli</taxon>
        <taxon>Bacillales</taxon>
        <taxon>Paenibacillaceae</taxon>
        <taxon>Cohnella</taxon>
    </lineage>
</organism>
<evidence type="ECO:0000256" key="6">
    <source>
        <dbReference type="ARBA" id="ARBA00022840"/>
    </source>
</evidence>
<feature type="transmembrane region" description="Helical" evidence="9">
    <location>
        <begin position="60"/>
        <end position="84"/>
    </location>
</feature>
<name>A0A7X0RM80_9BACL</name>
<dbReference type="PROSITE" id="PS00211">
    <property type="entry name" value="ABC_TRANSPORTER_1"/>
    <property type="match status" value="1"/>
</dbReference>
<dbReference type="SUPFAM" id="SSF90123">
    <property type="entry name" value="ABC transporter transmembrane region"/>
    <property type="match status" value="1"/>
</dbReference>
<proteinExistence type="predicted"/>
<dbReference type="SMART" id="SM00382">
    <property type="entry name" value="AAA"/>
    <property type="match status" value="1"/>
</dbReference>
<dbReference type="GO" id="GO:0016887">
    <property type="term" value="F:ATP hydrolysis activity"/>
    <property type="evidence" value="ECO:0007669"/>
    <property type="project" value="InterPro"/>
</dbReference>
<dbReference type="InterPro" id="IPR017871">
    <property type="entry name" value="ABC_transporter-like_CS"/>
</dbReference>
<feature type="transmembrane region" description="Helical" evidence="9">
    <location>
        <begin position="141"/>
        <end position="157"/>
    </location>
</feature>
<keyword evidence="3" id="KW-1003">Cell membrane</keyword>
<evidence type="ECO:0000259" key="11">
    <source>
        <dbReference type="PROSITE" id="PS50929"/>
    </source>
</evidence>
<evidence type="ECO:0000256" key="9">
    <source>
        <dbReference type="SAM" id="Phobius"/>
    </source>
</evidence>
<protein>
    <submittedName>
        <fullName evidence="12">ABC transporter ATP-binding protein</fullName>
    </submittedName>
</protein>
<feature type="transmembrane region" description="Helical" evidence="9">
    <location>
        <begin position="21"/>
        <end position="40"/>
    </location>
</feature>
<dbReference type="CDD" id="cd18548">
    <property type="entry name" value="ABC_6TM_Tm287_like"/>
    <property type="match status" value="1"/>
</dbReference>
<evidence type="ECO:0000256" key="8">
    <source>
        <dbReference type="ARBA" id="ARBA00023136"/>
    </source>
</evidence>
<dbReference type="AlphaFoldDB" id="A0A7X0RM80"/>
<evidence type="ECO:0000256" key="1">
    <source>
        <dbReference type="ARBA" id="ARBA00004651"/>
    </source>
</evidence>
<dbReference type="InterPro" id="IPR003439">
    <property type="entry name" value="ABC_transporter-like_ATP-bd"/>
</dbReference>
<dbReference type="GO" id="GO:0005524">
    <property type="term" value="F:ATP binding"/>
    <property type="evidence" value="ECO:0007669"/>
    <property type="project" value="UniProtKB-KW"/>
</dbReference>
<dbReference type="EMBL" id="JACJVP010000005">
    <property type="protein sequence ID" value="MBB6669868.1"/>
    <property type="molecule type" value="Genomic_DNA"/>
</dbReference>
<evidence type="ECO:0000256" key="2">
    <source>
        <dbReference type="ARBA" id="ARBA00022448"/>
    </source>
</evidence>
<evidence type="ECO:0000313" key="13">
    <source>
        <dbReference type="Proteomes" id="UP000547209"/>
    </source>
</evidence>
<keyword evidence="5" id="KW-0547">Nucleotide-binding</keyword>
<dbReference type="Gene3D" id="1.20.1560.10">
    <property type="entry name" value="ABC transporter type 1, transmembrane domain"/>
    <property type="match status" value="1"/>
</dbReference>
<feature type="transmembrane region" description="Helical" evidence="9">
    <location>
        <begin position="163"/>
        <end position="182"/>
    </location>
</feature>
<sequence>MIEGGNVRLTKLTTFLRPYRAAAILGPLFMILEVCMDLLQPRFMAGIVNDGVTAGHLSAVWQYGGWMIGAACVGLIGGVGCTYFSTLASQGFGTDLRNRLFRRVQTFTFRNLDALTTGSLVTRLTADIVQLQNLVMMSLRMLVRDFFLFAGSLTMAFLINPRLALLCLAILPVLFAILYVTLRRSAPLFRQVQEKLDRVNTVVQENLSGIRVVKAFVRAGFERARFGRANRDNRDMAIRAARAVAVNVPLLTLILNAGVVAVLWFGGNLTKTGGLEVGSLAAFITYVSQMAFAMAALGNLVVTISRAKASAARIREVLDTVPDMAEPPARETDSVEDETIRAERIVFDGVSFAYGAEGDDLVLRGVNLAVEPGQTVGILGATGSGKSTLVSLIPRMYDAAAGRIAIGGVDVKDIPSARLRRQVGMVLQQAVLYSGTIRDNIRYGKPDATQEEVEAAARAAEAHGFIAGFPDGYDTKVGQKGVNLSGGQKQRISIARAILLNPGILILDDSTSAVDLGTESRIQSALRERMKSSTRLIIAQRISSVIDADKIVVLDEGRIAAEGTHDELLARSPVYREIYQSQRGKEALYHV</sequence>
<evidence type="ECO:0000259" key="10">
    <source>
        <dbReference type="PROSITE" id="PS50893"/>
    </source>
</evidence>
<comment type="caution">
    <text evidence="12">The sequence shown here is derived from an EMBL/GenBank/DDBJ whole genome shotgun (WGS) entry which is preliminary data.</text>
</comment>
<dbReference type="Proteomes" id="UP000547209">
    <property type="component" value="Unassembled WGS sequence"/>
</dbReference>
<keyword evidence="7 9" id="KW-1133">Transmembrane helix</keyword>
<accession>A0A7X0RM80</accession>
<dbReference type="InterPro" id="IPR027417">
    <property type="entry name" value="P-loop_NTPase"/>
</dbReference>